<evidence type="ECO:0000256" key="5">
    <source>
        <dbReference type="ARBA" id="ARBA00023136"/>
    </source>
</evidence>
<dbReference type="PANTHER" id="PTHR32322:SF2">
    <property type="entry name" value="EAMA DOMAIN-CONTAINING PROTEIN"/>
    <property type="match status" value="1"/>
</dbReference>
<organism evidence="8 9">
    <name type="scientific">Rhizobium favelukesii</name>
    <dbReference type="NCBI Taxonomy" id="348824"/>
    <lineage>
        <taxon>Bacteria</taxon>
        <taxon>Pseudomonadati</taxon>
        <taxon>Pseudomonadota</taxon>
        <taxon>Alphaproteobacteria</taxon>
        <taxon>Hyphomicrobiales</taxon>
        <taxon>Rhizobiaceae</taxon>
        <taxon>Rhizobium/Agrobacterium group</taxon>
        <taxon>Rhizobium</taxon>
    </lineage>
</organism>
<feature type="transmembrane region" description="Helical" evidence="6">
    <location>
        <begin position="235"/>
        <end position="256"/>
    </location>
</feature>
<evidence type="ECO:0000256" key="3">
    <source>
        <dbReference type="ARBA" id="ARBA00022692"/>
    </source>
</evidence>
<feature type="transmembrane region" description="Helical" evidence="6">
    <location>
        <begin position="204"/>
        <end position="223"/>
    </location>
</feature>
<dbReference type="Proteomes" id="UP000019443">
    <property type="component" value="Chromosome"/>
</dbReference>
<feature type="transmembrane region" description="Helical" evidence="6">
    <location>
        <begin position="268"/>
        <end position="287"/>
    </location>
</feature>
<keyword evidence="3 6" id="KW-0812">Transmembrane</keyword>
<dbReference type="HOGENOM" id="CLU_033863_4_4_5"/>
<dbReference type="InterPro" id="IPR037185">
    <property type="entry name" value="EmrE-like"/>
</dbReference>
<feature type="transmembrane region" description="Helical" evidence="6">
    <location>
        <begin position="175"/>
        <end position="192"/>
    </location>
</feature>
<gene>
    <name evidence="8" type="ORF">LPU83_1445</name>
</gene>
<comment type="subcellular location">
    <subcellularLocation>
        <location evidence="1">Membrane</location>
        <topology evidence="1">Multi-pass membrane protein</topology>
    </subcellularLocation>
</comment>
<keyword evidence="9" id="KW-1185">Reference proteome</keyword>
<dbReference type="Pfam" id="PF00892">
    <property type="entry name" value="EamA"/>
    <property type="match status" value="2"/>
</dbReference>
<dbReference type="PATRIC" id="fig|348824.6.peg.1555"/>
<feature type="transmembrane region" description="Helical" evidence="6">
    <location>
        <begin position="143"/>
        <end position="163"/>
    </location>
</feature>
<dbReference type="eggNOG" id="COG0697">
    <property type="taxonomic scope" value="Bacteria"/>
</dbReference>
<dbReference type="InterPro" id="IPR050638">
    <property type="entry name" value="AA-Vitamin_Transporters"/>
</dbReference>
<reference evidence="8" key="1">
    <citation type="submission" date="2013-11" db="EMBL/GenBank/DDBJ databases">
        <title>Draft genome sequence of the broad-host-range Rhizobium sp. LPU83 strain, a member of the low-genetic diversity Oregon-like Rhizobium sp. group.</title>
        <authorList>
            <person name="Wibberg D."/>
            <person name="Puehler A."/>
            <person name="Schlueter A."/>
        </authorList>
    </citation>
    <scope>NUCLEOTIDE SEQUENCE [LARGE SCALE GENOMIC DNA]</scope>
    <source>
        <strain evidence="8">LPU83</strain>
    </source>
</reference>
<keyword evidence="4 6" id="KW-1133">Transmembrane helix</keyword>
<feature type="domain" description="EamA" evidence="7">
    <location>
        <begin position="174"/>
        <end position="310"/>
    </location>
</feature>
<feature type="transmembrane region" description="Helical" evidence="6">
    <location>
        <begin position="53"/>
        <end position="76"/>
    </location>
</feature>
<name>W6REM0_9HYPH</name>
<dbReference type="InterPro" id="IPR000620">
    <property type="entry name" value="EamA_dom"/>
</dbReference>
<dbReference type="RefSeq" id="WP_024316628.1">
    <property type="nucleotide sequence ID" value="NZ_ATTO01000036.1"/>
</dbReference>
<dbReference type="EMBL" id="HG916852">
    <property type="protein sequence ID" value="CDM57118.1"/>
    <property type="molecule type" value="Genomic_DNA"/>
</dbReference>
<evidence type="ECO:0000256" key="2">
    <source>
        <dbReference type="ARBA" id="ARBA00007362"/>
    </source>
</evidence>
<feature type="domain" description="EamA" evidence="7">
    <location>
        <begin position="29"/>
        <end position="159"/>
    </location>
</feature>
<keyword evidence="5 6" id="KW-0472">Membrane</keyword>
<evidence type="ECO:0000256" key="4">
    <source>
        <dbReference type="ARBA" id="ARBA00022989"/>
    </source>
</evidence>
<dbReference type="AlphaFoldDB" id="W6REM0"/>
<comment type="similarity">
    <text evidence="2">Belongs to the EamA transporter family.</text>
</comment>
<dbReference type="SUPFAM" id="SSF103481">
    <property type="entry name" value="Multidrug resistance efflux transporter EmrE"/>
    <property type="match status" value="2"/>
</dbReference>
<sequence>MAIHVLAVHRDTVGTEQAAGNSLAAAYSVGVVCWLLSAGVYIAAKWVSSEMPPWALCFWRVLIAWAILMPIVRRHFGDMVALVRARPLELLAIGGMGLAICQGMIFVGLEHADATTAGIIIALIPIITMILARLILAESMGGWQVIGSILAFLGIVVIILKGSPAALMRLDFNPGELWIVAGAFCFSVYTVLLRRAKFDVNRLALLVLLLGAAVLTALPFYLFELLSDERSTLNSSGLVALAYVAIPGGAVMYYLFNRSIEALGAARAGVLLYIQTIFIAVLAYLILGEQLQPYHLEGAALIVAGLLLIILLKPKAKAEAATAEESV</sequence>
<evidence type="ECO:0000259" key="7">
    <source>
        <dbReference type="Pfam" id="PF00892"/>
    </source>
</evidence>
<evidence type="ECO:0000313" key="8">
    <source>
        <dbReference type="EMBL" id="CDM57118.1"/>
    </source>
</evidence>
<evidence type="ECO:0000313" key="9">
    <source>
        <dbReference type="Proteomes" id="UP000019443"/>
    </source>
</evidence>
<feature type="transmembrane region" description="Helical" evidence="6">
    <location>
        <begin position="24"/>
        <end position="47"/>
    </location>
</feature>
<feature type="transmembrane region" description="Helical" evidence="6">
    <location>
        <begin position="88"/>
        <end position="109"/>
    </location>
</feature>
<dbReference type="GO" id="GO:0016020">
    <property type="term" value="C:membrane"/>
    <property type="evidence" value="ECO:0007669"/>
    <property type="project" value="UniProtKB-SubCell"/>
</dbReference>
<protein>
    <submittedName>
        <fullName evidence="8">Transporter yyaM</fullName>
    </submittedName>
</protein>
<feature type="transmembrane region" description="Helical" evidence="6">
    <location>
        <begin position="293"/>
        <end position="312"/>
    </location>
</feature>
<feature type="transmembrane region" description="Helical" evidence="6">
    <location>
        <begin position="115"/>
        <end position="136"/>
    </location>
</feature>
<dbReference type="PANTHER" id="PTHR32322">
    <property type="entry name" value="INNER MEMBRANE TRANSPORTER"/>
    <property type="match status" value="1"/>
</dbReference>
<accession>W6REM0</accession>
<evidence type="ECO:0000256" key="1">
    <source>
        <dbReference type="ARBA" id="ARBA00004141"/>
    </source>
</evidence>
<proteinExistence type="inferred from homology"/>
<dbReference type="KEGG" id="rhl:LPU83_1445"/>
<evidence type="ECO:0000256" key="6">
    <source>
        <dbReference type="SAM" id="Phobius"/>
    </source>
</evidence>